<dbReference type="Pfam" id="PF00685">
    <property type="entry name" value="Sulfotransfer_1"/>
    <property type="match status" value="1"/>
</dbReference>
<feature type="domain" description="Sulfotransferase" evidence="3">
    <location>
        <begin position="3"/>
        <end position="266"/>
    </location>
</feature>
<keyword evidence="2" id="KW-0325">Glycoprotein</keyword>
<dbReference type="GO" id="GO:0008146">
    <property type="term" value="F:sulfotransferase activity"/>
    <property type="evidence" value="ECO:0007669"/>
    <property type="project" value="InterPro"/>
</dbReference>
<dbReference type="Gene3D" id="3.40.50.300">
    <property type="entry name" value="P-loop containing nucleotide triphosphate hydrolases"/>
    <property type="match status" value="1"/>
</dbReference>
<reference evidence="4" key="1">
    <citation type="submission" date="2018-06" db="EMBL/GenBank/DDBJ databases">
        <authorList>
            <person name="Zhirakovskaya E."/>
        </authorList>
    </citation>
    <scope>NUCLEOTIDE SEQUENCE</scope>
</reference>
<dbReference type="PANTHER" id="PTHR10605:SF56">
    <property type="entry name" value="BIFUNCTIONAL HEPARAN SULFATE N-DEACETYLASE_N-SULFOTRANSFERASE"/>
    <property type="match status" value="1"/>
</dbReference>
<protein>
    <recommendedName>
        <fullName evidence="3">Sulfotransferase domain-containing protein</fullName>
    </recommendedName>
</protein>
<sequence length="306" mass="36051">MKPNLFIIGAPKTGSTSLYHYLADHPQVYLSTDKEPHFFSQDLRAQCQQLHGKMIKFNYSDISEYEALFENAGDHKILGETSTSYLYSTDAAENIHQYNPDAKIIAILRSPVELLHSWYHYISYTSEEPAKTFPEALSLEASRKRDLKNIPDSVWYPQRIFYRELVNFDQQLQRYYDLFDHDNIKVLLTEDMQADPAGLYDEVLDFLSLDKHTPDFSRHNVYQDIRFKKLKWIIDNYLSPVKNAVNNSDSFISKSLRAIYNHSMSKDEQRPSIEVDINQQLKEEFRPMVERTEKLVQLNLLDKWDY</sequence>
<accession>A0A3B0XAC8</accession>
<dbReference type="AlphaFoldDB" id="A0A3B0XAC8"/>
<proteinExistence type="predicted"/>
<gene>
    <name evidence="4" type="ORF">MNBD_GAMMA05-1253</name>
</gene>
<evidence type="ECO:0000259" key="3">
    <source>
        <dbReference type="Pfam" id="PF00685"/>
    </source>
</evidence>
<organism evidence="4">
    <name type="scientific">hydrothermal vent metagenome</name>
    <dbReference type="NCBI Taxonomy" id="652676"/>
    <lineage>
        <taxon>unclassified sequences</taxon>
        <taxon>metagenomes</taxon>
        <taxon>ecological metagenomes</taxon>
    </lineage>
</organism>
<dbReference type="InterPro" id="IPR000863">
    <property type="entry name" value="Sulfotransferase_dom"/>
</dbReference>
<dbReference type="PANTHER" id="PTHR10605">
    <property type="entry name" value="HEPARAN SULFATE SULFOTRANSFERASE"/>
    <property type="match status" value="1"/>
</dbReference>
<dbReference type="EMBL" id="UOFE01000035">
    <property type="protein sequence ID" value="VAW53756.1"/>
    <property type="molecule type" value="Genomic_DNA"/>
</dbReference>
<keyword evidence="1" id="KW-0808">Transferase</keyword>
<evidence type="ECO:0000256" key="2">
    <source>
        <dbReference type="ARBA" id="ARBA00023180"/>
    </source>
</evidence>
<dbReference type="SUPFAM" id="SSF52540">
    <property type="entry name" value="P-loop containing nucleoside triphosphate hydrolases"/>
    <property type="match status" value="1"/>
</dbReference>
<evidence type="ECO:0000256" key="1">
    <source>
        <dbReference type="ARBA" id="ARBA00022679"/>
    </source>
</evidence>
<name>A0A3B0XAC8_9ZZZZ</name>
<dbReference type="InterPro" id="IPR037359">
    <property type="entry name" value="NST/OST"/>
</dbReference>
<evidence type="ECO:0000313" key="4">
    <source>
        <dbReference type="EMBL" id="VAW53756.1"/>
    </source>
</evidence>
<dbReference type="InterPro" id="IPR027417">
    <property type="entry name" value="P-loop_NTPase"/>
</dbReference>